<dbReference type="InterPro" id="IPR000719">
    <property type="entry name" value="Prot_kinase_dom"/>
</dbReference>
<sequence length="733" mass="81962">MLGATVDPDAWSAWRYRAWTLTRCVHTKSAVVAIKHAPAPGRSIRFASATMCRPRRWILPIVVLALLLSVSSARQDDARKDRPTLSPRSLLETGMGVVEHLILQESPHSQLRYMQRFMATFLRRIGDDDALVEHVRKNGARFLALIASPDALRDLCALSPMLSPFQDAIIDAAQAFVPWKQSLRVLPLRFTEKRIVAWMAANPDDLRQRVVESAKTIMKQVEKAPLSKVLGLDILQESLHDRMSSQAREAIQFGIPWYFDNVHRDRKRRILVAFLETDVSASVSERCLAVLQACGPGMHKVLQALAELIVHPELAEAVQQLNSHIKPMSPEQSHRLVADAFGGPDVLSRFLPDFDPVAFAGGSAAQVHRANRIDPKTGVKTPVVVKVQREGLAKAFDQDIAIFDQIAQKFPNERQFFASMQADWKSETNMVDEVVNMMVGAELYEDAEYAGVRVARVLGALPEDNPKVVVLERARGVCMDDFLAHLDQADPVAVQTAADLLVQVYSVWLKVVMFGARKFFHGDLHAGNLFFSYDARDPSKSTMTIIDFGMSGVVDEDTFQTMVRLMVGAKSQVLHHMLVALGRGTQTQVRPSTWAMLEGQLLDMFEQQKVADEASNGYRRGSMFEPRLGRRFLEILEYHSNAIRYPPALLSLIKAKLALQSVFDRFHSAIDKHRIECRLPTPGQISAKVTARPATIRAVYRTGISPLMSTAHLSLRRAKDSLKQSVVEFVAEL</sequence>
<dbReference type="Proteomes" id="UP000290189">
    <property type="component" value="Unassembled WGS sequence"/>
</dbReference>
<dbReference type="InterPro" id="IPR050154">
    <property type="entry name" value="UbiB_kinase"/>
</dbReference>
<geneLocation type="mitochondrion" evidence="3"/>
<dbReference type="AlphaFoldDB" id="A0A3P3YEZ8"/>
<gene>
    <name evidence="3" type="ORF">PLBR_LOCUS5966</name>
</gene>
<dbReference type="Pfam" id="PF03109">
    <property type="entry name" value="ABC1"/>
    <property type="match status" value="1"/>
</dbReference>
<comment type="similarity">
    <text evidence="1">Belongs to the protein kinase superfamily. ADCK protein kinase family.</text>
</comment>
<dbReference type="GO" id="GO:0004672">
    <property type="term" value="F:protein kinase activity"/>
    <property type="evidence" value="ECO:0007669"/>
    <property type="project" value="InterPro"/>
</dbReference>
<feature type="domain" description="Protein kinase" evidence="2">
    <location>
        <begin position="353"/>
        <end position="733"/>
    </location>
</feature>
<dbReference type="PROSITE" id="PS50011">
    <property type="entry name" value="PROTEIN_KINASE_DOM"/>
    <property type="match status" value="1"/>
</dbReference>
<evidence type="ECO:0000259" key="2">
    <source>
        <dbReference type="PROSITE" id="PS50011"/>
    </source>
</evidence>
<dbReference type="GO" id="GO:0005524">
    <property type="term" value="F:ATP binding"/>
    <property type="evidence" value="ECO:0007669"/>
    <property type="project" value="InterPro"/>
</dbReference>
<dbReference type="SUPFAM" id="SSF56112">
    <property type="entry name" value="Protein kinase-like (PK-like)"/>
    <property type="match status" value="1"/>
</dbReference>
<keyword evidence="3" id="KW-0496">Mitochondrion</keyword>
<dbReference type="Gene3D" id="1.10.510.10">
    <property type="entry name" value="Transferase(Phosphotransferase) domain 1"/>
    <property type="match status" value="1"/>
</dbReference>
<evidence type="ECO:0000313" key="4">
    <source>
        <dbReference type="Proteomes" id="UP000290189"/>
    </source>
</evidence>
<protein>
    <recommendedName>
        <fullName evidence="2">Protein kinase domain-containing protein</fullName>
    </recommendedName>
</protein>
<reference evidence="3 4" key="1">
    <citation type="submission" date="2018-03" db="EMBL/GenBank/DDBJ databases">
        <authorList>
            <person name="Fogelqvist J."/>
        </authorList>
    </citation>
    <scope>NUCLEOTIDE SEQUENCE [LARGE SCALE GENOMIC DNA]</scope>
</reference>
<evidence type="ECO:0000313" key="3">
    <source>
        <dbReference type="EMBL" id="SPQ98751.1"/>
    </source>
</evidence>
<dbReference type="PANTHER" id="PTHR10566:SF113">
    <property type="entry name" value="PROTEIN ACTIVITY OF BC1 COMPLEX KINASE 7, CHLOROPLASTIC"/>
    <property type="match status" value="1"/>
</dbReference>
<dbReference type="EMBL" id="OVEO01000010">
    <property type="protein sequence ID" value="SPQ98751.1"/>
    <property type="molecule type" value="Genomic_DNA"/>
</dbReference>
<proteinExistence type="inferred from homology"/>
<name>A0A3P3YEZ8_PLABS</name>
<organism evidence="3 4">
    <name type="scientific">Plasmodiophora brassicae</name>
    <name type="common">Clubroot disease agent</name>
    <dbReference type="NCBI Taxonomy" id="37360"/>
    <lineage>
        <taxon>Eukaryota</taxon>
        <taxon>Sar</taxon>
        <taxon>Rhizaria</taxon>
        <taxon>Endomyxa</taxon>
        <taxon>Phytomyxea</taxon>
        <taxon>Plasmodiophorida</taxon>
        <taxon>Plasmodiophoridae</taxon>
        <taxon>Plasmodiophora</taxon>
    </lineage>
</organism>
<dbReference type="InterPro" id="IPR004147">
    <property type="entry name" value="ABC1_dom"/>
</dbReference>
<accession>A0A3P3YEZ8</accession>
<evidence type="ECO:0000256" key="1">
    <source>
        <dbReference type="ARBA" id="ARBA00009670"/>
    </source>
</evidence>
<dbReference type="InterPro" id="IPR011009">
    <property type="entry name" value="Kinase-like_dom_sf"/>
</dbReference>
<dbReference type="PANTHER" id="PTHR10566">
    <property type="entry name" value="CHAPERONE-ACTIVITY OF BC1 COMPLEX CABC1 -RELATED"/>
    <property type="match status" value="1"/>
</dbReference>